<evidence type="ECO:0000259" key="1">
    <source>
        <dbReference type="Pfam" id="PF13614"/>
    </source>
</evidence>
<dbReference type="Gene3D" id="3.40.50.300">
    <property type="entry name" value="P-loop containing nucleotide triphosphate hydrolases"/>
    <property type="match status" value="1"/>
</dbReference>
<dbReference type="PANTHER" id="PTHR13696:SF96">
    <property type="entry name" value="COBQ_COBB_MIND_PARA NUCLEOTIDE BINDING DOMAIN-CONTAINING PROTEIN"/>
    <property type="match status" value="1"/>
</dbReference>
<dbReference type="SUPFAM" id="SSF52540">
    <property type="entry name" value="P-loop containing nucleoside triphosphate hydrolases"/>
    <property type="match status" value="1"/>
</dbReference>
<comment type="caution">
    <text evidence="2">The sequence shown here is derived from an EMBL/GenBank/DDBJ whole genome shotgun (WGS) entry which is preliminary data.</text>
</comment>
<keyword evidence="3" id="KW-1185">Reference proteome</keyword>
<dbReference type="RefSeq" id="WP_324835901.1">
    <property type="nucleotide sequence ID" value="NZ_JAJGWQ010000003.1"/>
</dbReference>
<evidence type="ECO:0000313" key="3">
    <source>
        <dbReference type="Proteomes" id="UP001336015"/>
    </source>
</evidence>
<dbReference type="InterPro" id="IPR025669">
    <property type="entry name" value="AAA_dom"/>
</dbReference>
<evidence type="ECO:0000313" key="2">
    <source>
        <dbReference type="EMBL" id="MEB3782376.1"/>
    </source>
</evidence>
<dbReference type="Proteomes" id="UP001336015">
    <property type="component" value="Unassembled WGS sequence"/>
</dbReference>
<dbReference type="InterPro" id="IPR027417">
    <property type="entry name" value="P-loop_NTPase"/>
</dbReference>
<dbReference type="PANTHER" id="PTHR13696">
    <property type="entry name" value="P-LOOP CONTAINING NUCLEOSIDE TRIPHOSPHATE HYDROLASE"/>
    <property type="match status" value="1"/>
</dbReference>
<accession>A0ABU6BQ67</accession>
<feature type="domain" description="AAA" evidence="1">
    <location>
        <begin position="45"/>
        <end position="193"/>
    </location>
</feature>
<protein>
    <submittedName>
        <fullName evidence="2">AAA family ATPase</fullName>
    </submittedName>
</protein>
<reference evidence="2 3" key="1">
    <citation type="journal article" date="2023" name="Int J Dairy Technol">
        <title>Genome based analysis of Pseudomonas paracarnis RQ057, a strain responsible for blue discoloration spoilage in processed cheese.</title>
        <authorList>
            <person name="Rodrigues Rd.S."/>
            <person name="Machado S.G."/>
            <person name="de Carvalho A.F."/>
            <person name="Nero L.A."/>
        </authorList>
    </citation>
    <scope>NUCLEOTIDE SEQUENCE [LARGE SCALE GENOMIC DNA]</scope>
    <source>
        <strain evidence="2 3">RQ057</strain>
    </source>
</reference>
<name>A0ABU6BQ67_9PSED</name>
<dbReference type="EMBL" id="JAJGWQ010000003">
    <property type="protein sequence ID" value="MEB3782376.1"/>
    <property type="molecule type" value="Genomic_DNA"/>
</dbReference>
<dbReference type="CDD" id="cd02042">
    <property type="entry name" value="ParAB_family"/>
    <property type="match status" value="1"/>
</dbReference>
<gene>
    <name evidence="2" type="ORF">LLW09_07385</name>
</gene>
<dbReference type="Pfam" id="PF13614">
    <property type="entry name" value="AAA_31"/>
    <property type="match status" value="1"/>
</dbReference>
<organism evidence="2 3">
    <name type="scientific">Pseudomonas paracarnis</name>
    <dbReference type="NCBI Taxonomy" id="2750625"/>
    <lineage>
        <taxon>Bacteria</taxon>
        <taxon>Pseudomonadati</taxon>
        <taxon>Pseudomonadota</taxon>
        <taxon>Gammaproteobacteria</taxon>
        <taxon>Pseudomonadales</taxon>
        <taxon>Pseudomonadaceae</taxon>
        <taxon>Pseudomonas</taxon>
    </lineage>
</organism>
<dbReference type="InterPro" id="IPR050678">
    <property type="entry name" value="DNA_Partitioning_ATPase"/>
</dbReference>
<sequence>MQKNQLALVVENEVNAVAQNTLESVLNDVIEIMESFEKSFIMGAISQKGGVGKSTIIYQIAVMLANLGFKVRLFDCDTQQTLQHQWKKRYEYKKQEIGLIKQAKEELAKKVADGKLNDYFRINSEKSIAKREERLKAVSSIDFANHNPEVDFSEVIKTSADFDIVLFDTACHLSEAQSRLLYVCDSVVIPFNNSDDEFDTNVRVKKFIQDEKVNAAENDEVITADIRSLIIDRPNTSKDRTEYVSSLWTDYGYQKTHGLLESRLTNRQIYRDVKNYGLGVAELDSPAGEVALLEIATVFKEMLISSNAKKAKKAKAE</sequence>
<proteinExistence type="predicted"/>